<dbReference type="PROSITE" id="PS51202">
    <property type="entry name" value="RCK_C"/>
    <property type="match status" value="1"/>
</dbReference>
<dbReference type="Pfam" id="PF00654">
    <property type="entry name" value="Voltage_CLC"/>
    <property type="match status" value="1"/>
</dbReference>
<feature type="transmembrane region" description="Helical" evidence="10">
    <location>
        <begin position="277"/>
        <end position="298"/>
    </location>
</feature>
<dbReference type="GO" id="GO:0005254">
    <property type="term" value="F:chloride channel activity"/>
    <property type="evidence" value="ECO:0007669"/>
    <property type="project" value="UniProtKB-KW"/>
</dbReference>
<keyword evidence="8" id="KW-0868">Chloride</keyword>
<evidence type="ECO:0000256" key="6">
    <source>
        <dbReference type="ARBA" id="ARBA00023136"/>
    </source>
</evidence>
<dbReference type="CDD" id="cd01031">
    <property type="entry name" value="EriC"/>
    <property type="match status" value="1"/>
</dbReference>
<evidence type="ECO:0000256" key="9">
    <source>
        <dbReference type="ARBA" id="ARBA00023303"/>
    </source>
</evidence>
<dbReference type="PANTHER" id="PTHR43427:SF6">
    <property type="entry name" value="CHLORIDE CHANNEL PROTEIN CLC-E"/>
    <property type="match status" value="1"/>
</dbReference>
<protein>
    <submittedName>
        <fullName evidence="12">ClC family H(+)/Cl(-) exchange transporter</fullName>
    </submittedName>
</protein>
<dbReference type="InterPro" id="IPR014743">
    <property type="entry name" value="Cl-channel_core"/>
</dbReference>
<evidence type="ECO:0000313" key="12">
    <source>
        <dbReference type="EMBL" id="OLA37393.1"/>
    </source>
</evidence>
<evidence type="ECO:0000256" key="3">
    <source>
        <dbReference type="ARBA" id="ARBA00022692"/>
    </source>
</evidence>
<dbReference type="GO" id="GO:0034707">
    <property type="term" value="C:chloride channel complex"/>
    <property type="evidence" value="ECO:0007669"/>
    <property type="project" value="UniProtKB-KW"/>
</dbReference>
<dbReference type="InterPro" id="IPR036721">
    <property type="entry name" value="RCK_C_sf"/>
</dbReference>
<feature type="transmembrane region" description="Helical" evidence="10">
    <location>
        <begin position="310"/>
        <end position="331"/>
    </location>
</feature>
<feature type="transmembrane region" description="Helical" evidence="10">
    <location>
        <begin position="234"/>
        <end position="257"/>
    </location>
</feature>
<keyword evidence="5" id="KW-0406">Ion transport</keyword>
<dbReference type="PANTHER" id="PTHR43427">
    <property type="entry name" value="CHLORIDE CHANNEL PROTEIN CLC-E"/>
    <property type="match status" value="1"/>
</dbReference>
<keyword evidence="7" id="KW-0869">Chloride channel</keyword>
<dbReference type="Gene3D" id="3.30.70.1450">
    <property type="entry name" value="Regulator of K+ conductance, C-terminal domain"/>
    <property type="match status" value="1"/>
</dbReference>
<dbReference type="STRING" id="626940.BHW43_06075"/>
<proteinExistence type="predicted"/>
<gene>
    <name evidence="12" type="ORF">BHW43_06075</name>
</gene>
<feature type="transmembrane region" description="Helical" evidence="10">
    <location>
        <begin position="404"/>
        <end position="427"/>
    </location>
</feature>
<comment type="subcellular location">
    <subcellularLocation>
        <location evidence="1">Membrane</location>
        <topology evidence="1">Multi-pass membrane protein</topology>
    </subcellularLocation>
</comment>
<feature type="transmembrane region" description="Helical" evidence="10">
    <location>
        <begin position="20"/>
        <end position="45"/>
    </location>
</feature>
<accession>A0A1Q6R4V7</accession>
<keyword evidence="6 10" id="KW-0472">Membrane</keyword>
<dbReference type="AlphaFoldDB" id="A0A1Q6R4V7"/>
<evidence type="ECO:0000259" key="11">
    <source>
        <dbReference type="PROSITE" id="PS51202"/>
    </source>
</evidence>
<dbReference type="InterPro" id="IPR001807">
    <property type="entry name" value="ClC"/>
</dbReference>
<dbReference type="InterPro" id="IPR050368">
    <property type="entry name" value="ClC-type_chloride_channel"/>
</dbReference>
<sequence length="519" mass="56392">MDDKEQKFKTYRSLSDMHRFRLRLFAEGILTGIFAGIVISFFRFALSEMEYLRGALYNRLWVSDWSINACWFAVLIAIAFILHKLNCIEPMAAGSGIPQVKGAILGLMKMRWLHILWVKLTAGIIGIGAGLSLGREGPSIQLGAVAAQGVSRLMGRTRMEERYLLTSGASAGLAAAFNAPLAGVIFALEELHRNFSIMVLLPSMAAAFTATIISRAIFGRATIFDIPDLQLLPIGYYGIVILVALASGLAGVIFNWGLLNIGRFYSLPCFKRPVEKIAFALICAGILGYFLPEVLGGGNDLINHLAKAPVSLQLLLIFLAGKLIFTLISYGCGVPGGFFLPMLVIGALCGSICAQILIMLGWIEPAYATNIMVVAMAALFASSVRAPITGTVLIMEMTASYQQLLSLAIAAMVAFVIAELCHSKPIYEELMQRMLRKKAPEPAVLEQRNVIELAVCSGSSVSGKLIKDIPWPPNTLLVDVKRGESQLIPAGDTRLLSGDFIYILTATEHVEELTKMVEE</sequence>
<keyword evidence="4 10" id="KW-1133">Transmembrane helix</keyword>
<evidence type="ECO:0000256" key="4">
    <source>
        <dbReference type="ARBA" id="ARBA00022989"/>
    </source>
</evidence>
<dbReference type="Gene3D" id="1.10.3080.10">
    <property type="entry name" value="Clc chloride channel"/>
    <property type="match status" value="1"/>
</dbReference>
<name>A0A1Q6R4V7_9FIRM</name>
<dbReference type="Pfam" id="PF02080">
    <property type="entry name" value="TrkA_C"/>
    <property type="match status" value="1"/>
</dbReference>
<evidence type="ECO:0000256" key="2">
    <source>
        <dbReference type="ARBA" id="ARBA00022448"/>
    </source>
</evidence>
<evidence type="ECO:0000256" key="7">
    <source>
        <dbReference type="ARBA" id="ARBA00023173"/>
    </source>
</evidence>
<dbReference type="RefSeq" id="WP_299823269.1">
    <property type="nucleotide sequence ID" value="NZ_CAMQNL010000026.1"/>
</dbReference>
<evidence type="ECO:0000256" key="5">
    <source>
        <dbReference type="ARBA" id="ARBA00023065"/>
    </source>
</evidence>
<dbReference type="GO" id="GO:0006813">
    <property type="term" value="P:potassium ion transport"/>
    <property type="evidence" value="ECO:0007669"/>
    <property type="project" value="InterPro"/>
</dbReference>
<evidence type="ECO:0000256" key="10">
    <source>
        <dbReference type="SAM" id="Phobius"/>
    </source>
</evidence>
<comment type="caution">
    <text evidence="12">The sequence shown here is derived from an EMBL/GenBank/DDBJ whole genome shotgun (WGS) entry which is preliminary data.</text>
</comment>
<feature type="transmembrane region" description="Helical" evidence="10">
    <location>
        <begin position="337"/>
        <end position="360"/>
    </location>
</feature>
<reference evidence="12 13" key="1">
    <citation type="journal article" date="2016" name="Nat. Biotechnol.">
        <title>Measurement of bacterial replication rates in microbial communities.</title>
        <authorList>
            <person name="Brown C.T."/>
            <person name="Olm M.R."/>
            <person name="Thomas B.C."/>
            <person name="Banfield J.F."/>
        </authorList>
    </citation>
    <scope>NUCLEOTIDE SEQUENCE [LARGE SCALE GENOMIC DNA]</scope>
    <source>
        <strain evidence="12">46_33</strain>
    </source>
</reference>
<feature type="domain" description="RCK C-terminal" evidence="11">
    <location>
        <begin position="438"/>
        <end position="519"/>
    </location>
</feature>
<dbReference type="Proteomes" id="UP000186777">
    <property type="component" value="Unassembled WGS sequence"/>
</dbReference>
<keyword evidence="3 10" id="KW-0812">Transmembrane</keyword>
<feature type="transmembrane region" description="Helical" evidence="10">
    <location>
        <begin position="65"/>
        <end position="82"/>
    </location>
</feature>
<feature type="transmembrane region" description="Helical" evidence="10">
    <location>
        <begin position="367"/>
        <end position="384"/>
    </location>
</feature>
<dbReference type="PRINTS" id="PR00762">
    <property type="entry name" value="CLCHANNEL"/>
</dbReference>
<evidence type="ECO:0000256" key="1">
    <source>
        <dbReference type="ARBA" id="ARBA00004141"/>
    </source>
</evidence>
<dbReference type="SUPFAM" id="SSF81340">
    <property type="entry name" value="Clc chloride channel"/>
    <property type="match status" value="1"/>
</dbReference>
<evidence type="ECO:0000256" key="8">
    <source>
        <dbReference type="ARBA" id="ARBA00023214"/>
    </source>
</evidence>
<feature type="transmembrane region" description="Helical" evidence="10">
    <location>
        <begin position="163"/>
        <end position="188"/>
    </location>
</feature>
<feature type="transmembrane region" description="Helical" evidence="10">
    <location>
        <begin position="194"/>
        <end position="213"/>
    </location>
</feature>
<dbReference type="InterPro" id="IPR006037">
    <property type="entry name" value="RCK_C"/>
</dbReference>
<dbReference type="EMBL" id="MNTG01000030">
    <property type="protein sequence ID" value="OLA37393.1"/>
    <property type="molecule type" value="Genomic_DNA"/>
</dbReference>
<keyword evidence="2" id="KW-0813">Transport</keyword>
<evidence type="ECO:0000313" key="13">
    <source>
        <dbReference type="Proteomes" id="UP000186777"/>
    </source>
</evidence>
<dbReference type="GO" id="GO:0008324">
    <property type="term" value="F:monoatomic cation transmembrane transporter activity"/>
    <property type="evidence" value="ECO:0007669"/>
    <property type="project" value="InterPro"/>
</dbReference>
<keyword evidence="9" id="KW-0407">Ion channel</keyword>
<dbReference type="SUPFAM" id="SSF116726">
    <property type="entry name" value="TrkA C-terminal domain-like"/>
    <property type="match status" value="1"/>
</dbReference>
<organism evidence="12 13">
    <name type="scientific">Phascolarctobacterium succinatutens</name>
    <dbReference type="NCBI Taxonomy" id="626940"/>
    <lineage>
        <taxon>Bacteria</taxon>
        <taxon>Bacillati</taxon>
        <taxon>Bacillota</taxon>
        <taxon>Negativicutes</taxon>
        <taxon>Acidaminococcales</taxon>
        <taxon>Acidaminococcaceae</taxon>
        <taxon>Phascolarctobacterium</taxon>
    </lineage>
</organism>